<evidence type="ECO:0000256" key="5">
    <source>
        <dbReference type="ARBA" id="ARBA00022737"/>
    </source>
</evidence>
<evidence type="ECO:0000313" key="13">
    <source>
        <dbReference type="WBParaSite" id="PSAMB.scaffold4362size14894.g24089.t1"/>
    </source>
</evidence>
<sequence length="369" mass="40576">MSSSSSSAETSRPVGYMRSLPCGACAGLAVDMTLYPLDTIKTRLQAEAGFAASGGFKRIYAGLPSVAIGSAPGAALFFCTYEMIKAVMADYHANPSISHMAAASCGEVMACLVRVPTEVVKQRAQAFPNRRVMYVARKIIATQGLSGFYRGYASTVAREIPFSLIQFPLWEAMKRKLAELNNRKLWPVESASCGSVAGAMAAAVTTPLDVAKTRIMLSEKLHGPEGNNMTVRGVLTEIIKLDGVRGLFAGVVPRTIWMALGGFVFFGAYESALSVSYFLHPHSDDQLKDAPFIDRLSAIAPDHRILLDANKYYQRPDKPLFGPEMMAETQRMTDEQADFNRRRNAVLLKEKEEFERLRLQQQQQLDANK</sequence>
<dbReference type="SUPFAM" id="SSF103506">
    <property type="entry name" value="Mitochondrial carrier"/>
    <property type="match status" value="1"/>
</dbReference>
<evidence type="ECO:0000256" key="7">
    <source>
        <dbReference type="ARBA" id="ARBA00022989"/>
    </source>
</evidence>
<keyword evidence="3 11" id="KW-0813">Transport</keyword>
<protein>
    <submittedName>
        <fullName evidence="13">Mitochondrial carrier protein PET8</fullName>
    </submittedName>
</protein>
<keyword evidence="12" id="KW-1185">Reference proteome</keyword>
<dbReference type="GO" id="GO:0005743">
    <property type="term" value="C:mitochondrial inner membrane"/>
    <property type="evidence" value="ECO:0007669"/>
    <property type="project" value="UniProtKB-SubCell"/>
</dbReference>
<evidence type="ECO:0000256" key="6">
    <source>
        <dbReference type="ARBA" id="ARBA00022792"/>
    </source>
</evidence>
<dbReference type="Gene3D" id="1.50.40.10">
    <property type="entry name" value="Mitochondrial carrier domain"/>
    <property type="match status" value="2"/>
</dbReference>
<comment type="subcellular location">
    <subcellularLocation>
        <location evidence="1">Mitochondrion inner membrane</location>
        <topology evidence="1">Multi-pass membrane protein</topology>
    </subcellularLocation>
</comment>
<feature type="repeat" description="Solcar" evidence="10">
    <location>
        <begin position="185"/>
        <end position="275"/>
    </location>
</feature>
<keyword evidence="7" id="KW-1133">Transmembrane helix</keyword>
<keyword evidence="9 10" id="KW-0472">Membrane</keyword>
<dbReference type="Proteomes" id="UP000887566">
    <property type="component" value="Unplaced"/>
</dbReference>
<evidence type="ECO:0000256" key="2">
    <source>
        <dbReference type="ARBA" id="ARBA00006375"/>
    </source>
</evidence>
<evidence type="ECO:0000256" key="1">
    <source>
        <dbReference type="ARBA" id="ARBA00004448"/>
    </source>
</evidence>
<proteinExistence type="inferred from homology"/>
<comment type="similarity">
    <text evidence="2 11">Belongs to the mitochondrial carrier (TC 2.A.29) family.</text>
</comment>
<dbReference type="WBParaSite" id="PSAMB.scaffold4362size14894.g24089.t1">
    <property type="protein sequence ID" value="PSAMB.scaffold4362size14894.g24089.t1"/>
    <property type="gene ID" value="PSAMB.scaffold4362size14894.g24089"/>
</dbReference>
<organism evidence="12 13">
    <name type="scientific">Plectus sambesii</name>
    <dbReference type="NCBI Taxonomy" id="2011161"/>
    <lineage>
        <taxon>Eukaryota</taxon>
        <taxon>Metazoa</taxon>
        <taxon>Ecdysozoa</taxon>
        <taxon>Nematoda</taxon>
        <taxon>Chromadorea</taxon>
        <taxon>Plectida</taxon>
        <taxon>Plectina</taxon>
        <taxon>Plectoidea</taxon>
        <taxon>Plectidae</taxon>
        <taxon>Plectus</taxon>
    </lineage>
</organism>
<keyword evidence="5" id="KW-0677">Repeat</keyword>
<evidence type="ECO:0000256" key="8">
    <source>
        <dbReference type="ARBA" id="ARBA00023128"/>
    </source>
</evidence>
<evidence type="ECO:0000256" key="11">
    <source>
        <dbReference type="RuleBase" id="RU000488"/>
    </source>
</evidence>
<reference evidence="13" key="1">
    <citation type="submission" date="2022-11" db="UniProtKB">
        <authorList>
            <consortium name="WormBaseParasite"/>
        </authorList>
    </citation>
    <scope>IDENTIFICATION</scope>
</reference>
<accession>A0A914WK34</accession>
<evidence type="ECO:0000256" key="4">
    <source>
        <dbReference type="ARBA" id="ARBA00022692"/>
    </source>
</evidence>
<dbReference type="AlphaFoldDB" id="A0A914WK34"/>
<evidence type="ECO:0000256" key="9">
    <source>
        <dbReference type="ARBA" id="ARBA00023136"/>
    </source>
</evidence>
<dbReference type="InterPro" id="IPR023395">
    <property type="entry name" value="MCP_dom_sf"/>
</dbReference>
<name>A0A914WK34_9BILA</name>
<evidence type="ECO:0000256" key="10">
    <source>
        <dbReference type="PROSITE-ProRule" id="PRU00282"/>
    </source>
</evidence>
<keyword evidence="4 10" id="KW-0812">Transmembrane</keyword>
<feature type="repeat" description="Solcar" evidence="10">
    <location>
        <begin position="94"/>
        <end position="176"/>
    </location>
</feature>
<dbReference type="PANTHER" id="PTHR45667">
    <property type="entry name" value="S-ADENOSYLMETHIONINE MITOCHONDRIAL CARRIER PROTEIN"/>
    <property type="match status" value="1"/>
</dbReference>
<feature type="repeat" description="Solcar" evidence="10">
    <location>
        <begin position="14"/>
        <end position="87"/>
    </location>
</feature>
<dbReference type="FunFam" id="1.50.40.10:FF:000018">
    <property type="entry name" value="S-adenosylmethionine mitochondrial carrier protein-like"/>
    <property type="match status" value="1"/>
</dbReference>
<evidence type="ECO:0000313" key="12">
    <source>
        <dbReference type="Proteomes" id="UP000887566"/>
    </source>
</evidence>
<dbReference type="Pfam" id="PF00153">
    <property type="entry name" value="Mito_carr"/>
    <property type="match status" value="3"/>
</dbReference>
<dbReference type="PROSITE" id="PS50920">
    <property type="entry name" value="SOLCAR"/>
    <property type="match status" value="3"/>
</dbReference>
<evidence type="ECO:0000256" key="3">
    <source>
        <dbReference type="ARBA" id="ARBA00022448"/>
    </source>
</evidence>
<keyword evidence="8" id="KW-0496">Mitochondrion</keyword>
<dbReference type="InterPro" id="IPR018108">
    <property type="entry name" value="MCP_transmembrane"/>
</dbReference>
<keyword evidence="6" id="KW-0999">Mitochondrion inner membrane</keyword>